<comment type="caution">
    <text evidence="2">The sequence shown here is derived from an EMBL/GenBank/DDBJ whole genome shotgun (WGS) entry which is preliminary data.</text>
</comment>
<reference evidence="2 3" key="1">
    <citation type="journal article" date="2021" name="BMC Genomics">
        <title>Datura genome reveals duplications of psychoactive alkaloid biosynthetic genes and high mutation rate following tissue culture.</title>
        <authorList>
            <person name="Rajewski A."/>
            <person name="Carter-House D."/>
            <person name="Stajich J."/>
            <person name="Litt A."/>
        </authorList>
    </citation>
    <scope>NUCLEOTIDE SEQUENCE [LARGE SCALE GENOMIC DNA]</scope>
    <source>
        <strain evidence="2">AR-01</strain>
    </source>
</reference>
<organism evidence="2 3">
    <name type="scientific">Datura stramonium</name>
    <name type="common">Jimsonweed</name>
    <name type="synonym">Common thornapple</name>
    <dbReference type="NCBI Taxonomy" id="4076"/>
    <lineage>
        <taxon>Eukaryota</taxon>
        <taxon>Viridiplantae</taxon>
        <taxon>Streptophyta</taxon>
        <taxon>Embryophyta</taxon>
        <taxon>Tracheophyta</taxon>
        <taxon>Spermatophyta</taxon>
        <taxon>Magnoliopsida</taxon>
        <taxon>eudicotyledons</taxon>
        <taxon>Gunneridae</taxon>
        <taxon>Pentapetalae</taxon>
        <taxon>asterids</taxon>
        <taxon>lamiids</taxon>
        <taxon>Solanales</taxon>
        <taxon>Solanaceae</taxon>
        <taxon>Solanoideae</taxon>
        <taxon>Datureae</taxon>
        <taxon>Datura</taxon>
    </lineage>
</organism>
<sequence length="141" mass="15732">MASRGLLSRASRIKTKLQSALEASLIEVEDVSYQHAGHAAVRESGTNETHFNVKIVSCKFDGQNLVKRHRMVYDLLSDELQSGLHALSIVAKTPKEAGVGETRYYLNKTYESWLLVIPQIGRKPNNAVIVPKENKDLLDKS</sequence>
<dbReference type="Pfam" id="PF01722">
    <property type="entry name" value="BolA"/>
    <property type="match status" value="1"/>
</dbReference>
<dbReference type="PANTHER" id="PTHR46230">
    <property type="match status" value="1"/>
</dbReference>
<evidence type="ECO:0000313" key="2">
    <source>
        <dbReference type="EMBL" id="MCD7457916.1"/>
    </source>
</evidence>
<name>A0ABS8SG86_DATST</name>
<dbReference type="InterPro" id="IPR036065">
    <property type="entry name" value="BolA-like_sf"/>
</dbReference>
<dbReference type="PANTHER" id="PTHR46230:SF6">
    <property type="entry name" value="PROTEIN BOLA1, CHLOROPLASTIC"/>
    <property type="match status" value="1"/>
</dbReference>
<protein>
    <submittedName>
        <fullName evidence="2">SufE-like protein 1, chloroplastic/mitochondrial</fullName>
    </submittedName>
</protein>
<comment type="similarity">
    <text evidence="1">Belongs to the BolA/IbaG family.</text>
</comment>
<dbReference type="Proteomes" id="UP000823775">
    <property type="component" value="Unassembled WGS sequence"/>
</dbReference>
<accession>A0ABS8SG86</accession>
<gene>
    <name evidence="2" type="primary">SUFE1_1</name>
    <name evidence="2" type="ORF">HAX54_036553</name>
</gene>
<proteinExistence type="inferred from homology"/>
<keyword evidence="3" id="KW-1185">Reference proteome</keyword>
<dbReference type="EMBL" id="JACEIK010000485">
    <property type="protein sequence ID" value="MCD7457916.1"/>
    <property type="molecule type" value="Genomic_DNA"/>
</dbReference>
<dbReference type="InterPro" id="IPR002634">
    <property type="entry name" value="BolA"/>
</dbReference>
<dbReference type="SUPFAM" id="SSF82657">
    <property type="entry name" value="BolA-like"/>
    <property type="match status" value="1"/>
</dbReference>
<dbReference type="Gene3D" id="3.30.300.90">
    <property type="entry name" value="BolA-like"/>
    <property type="match status" value="1"/>
</dbReference>
<evidence type="ECO:0000313" key="3">
    <source>
        <dbReference type="Proteomes" id="UP000823775"/>
    </source>
</evidence>
<evidence type="ECO:0000256" key="1">
    <source>
        <dbReference type="RuleBase" id="RU003860"/>
    </source>
</evidence>